<keyword evidence="4 6" id="KW-0067">ATP-binding</keyword>
<dbReference type="GeneID" id="94366957"/>
<keyword evidence="3 6" id="KW-0547">Nucleotide-binding</keyword>
<dbReference type="GO" id="GO:0006400">
    <property type="term" value="P:tRNA modification"/>
    <property type="evidence" value="ECO:0007669"/>
    <property type="project" value="UniProtKB-UniRule"/>
</dbReference>
<dbReference type="Gene3D" id="3.40.50.620">
    <property type="entry name" value="HUPs"/>
    <property type="match status" value="1"/>
</dbReference>
<dbReference type="SUPFAM" id="SSF52402">
    <property type="entry name" value="Adenine nucleotide alpha hydrolases-like"/>
    <property type="match status" value="1"/>
</dbReference>
<protein>
    <recommendedName>
        <fullName evidence="6">tRNA(Ile)-lysidine synthase</fullName>
        <ecNumber evidence="6">6.3.4.19</ecNumber>
    </recommendedName>
    <alternativeName>
        <fullName evidence="6">tRNA(Ile)-2-lysyl-cytidine synthase</fullName>
    </alternativeName>
    <alternativeName>
        <fullName evidence="6">tRNA(Ile)-lysidine synthetase</fullName>
    </alternativeName>
</protein>
<dbReference type="HAMAP" id="MF_01161">
    <property type="entry name" value="tRNA_Ile_lys_synt"/>
    <property type="match status" value="1"/>
</dbReference>
<proteinExistence type="inferred from homology"/>
<comment type="subcellular location">
    <subcellularLocation>
        <location evidence="6">Cytoplasm</location>
    </subcellularLocation>
</comment>
<reference evidence="8 9" key="1">
    <citation type="submission" date="2018-05" db="EMBL/GenBank/DDBJ databases">
        <title>Pararhodobacter marina sp. nov., isolated from deep-sea water of the Indian Ocean.</title>
        <authorList>
            <person name="Lai Q.Sr."/>
            <person name="Liu X."/>
            <person name="Shao Z."/>
        </authorList>
    </citation>
    <scope>NUCLEOTIDE SEQUENCE [LARGE SCALE GENOMIC DNA]</scope>
    <source>
        <strain evidence="8 9">CIC4N-9</strain>
    </source>
</reference>
<dbReference type="InterPro" id="IPR012795">
    <property type="entry name" value="tRNA_Ile_lys_synt_N"/>
</dbReference>
<dbReference type="Proteomes" id="UP000244940">
    <property type="component" value="Unassembled WGS sequence"/>
</dbReference>
<sequence length="418" mass="44067">MSGAALSAIRTACGGLERVGVAVSGGGDSVAALVLAVAALGPARVAAVTVDHGLRAEAAGEAAGVAALCARLGVAHDILRWEAGPQGGNLMDAARAARFALIGNWARGRVDAVVLAHTLDDQAETVLMRLARGSGVDGLSGMAARRQARGVVWLRPFLEVSRADLRDALQARGIGWVEDPTNADPRFLRVRARQALDGLRALGIEAGGLVRTAGRMARAREALEAQAQAVLARDLREERGVLILRGALADETDEIRARIMAHLAMALSGAAYRPRFDALQRWMAAGEGTLMGCVLWREGADWRLAREARAVEALRVPVGAVWDGRWRAEAPDAAAMAAEGTEIRALGESGLAVLGRQARAGLHPHPRETGLPRGVMAGLPAIWRDEALVAAPLVFWPEGWSLTARPVAAFHDTPSQSH</sequence>
<organism evidence="8 9">
    <name type="scientific">Pararhodobacter marinus</name>
    <dbReference type="NCBI Taxonomy" id="2184063"/>
    <lineage>
        <taxon>Bacteria</taxon>
        <taxon>Pseudomonadati</taxon>
        <taxon>Pseudomonadota</taxon>
        <taxon>Alphaproteobacteria</taxon>
        <taxon>Rhodobacterales</taxon>
        <taxon>Paracoccaceae</taxon>
        <taxon>Pararhodobacter</taxon>
    </lineage>
</organism>
<evidence type="ECO:0000256" key="6">
    <source>
        <dbReference type="HAMAP-Rule" id="MF_01161"/>
    </source>
</evidence>
<dbReference type="EMBL" id="QEYD01000013">
    <property type="protein sequence ID" value="PWE27065.1"/>
    <property type="molecule type" value="Genomic_DNA"/>
</dbReference>
<feature type="domain" description="tRNA(Ile)-lysidine/2-thiocytidine synthase N-terminal" evidence="7">
    <location>
        <begin position="19"/>
        <end position="194"/>
    </location>
</feature>
<gene>
    <name evidence="6 8" type="primary">tilS</name>
    <name evidence="8" type="ORF">C4N9_18850</name>
</gene>
<comment type="caution">
    <text evidence="8">The sequence shown here is derived from an EMBL/GenBank/DDBJ whole genome shotgun (WGS) entry which is preliminary data.</text>
</comment>
<dbReference type="PANTHER" id="PTHR43033:SF5">
    <property type="entry name" value="TRNA(ILE)-LYSIDINE SYNTHETASE"/>
    <property type="match status" value="1"/>
</dbReference>
<evidence type="ECO:0000256" key="5">
    <source>
        <dbReference type="ARBA" id="ARBA00048539"/>
    </source>
</evidence>
<keyword evidence="9" id="KW-1185">Reference proteome</keyword>
<dbReference type="PANTHER" id="PTHR43033">
    <property type="entry name" value="TRNA(ILE)-LYSIDINE SYNTHASE-RELATED"/>
    <property type="match status" value="1"/>
</dbReference>
<evidence type="ECO:0000313" key="8">
    <source>
        <dbReference type="EMBL" id="PWE27065.1"/>
    </source>
</evidence>
<dbReference type="Pfam" id="PF01171">
    <property type="entry name" value="ATP_bind_3"/>
    <property type="match status" value="1"/>
</dbReference>
<dbReference type="GO" id="GO:0005737">
    <property type="term" value="C:cytoplasm"/>
    <property type="evidence" value="ECO:0007669"/>
    <property type="project" value="UniProtKB-SubCell"/>
</dbReference>
<comment type="domain">
    <text evidence="6">The N-terminal region contains the highly conserved SGGXDS motif, predicted to be a P-loop motif involved in ATP binding.</text>
</comment>
<dbReference type="InterPro" id="IPR012094">
    <property type="entry name" value="tRNA_Ile_lys_synt"/>
</dbReference>
<evidence type="ECO:0000256" key="1">
    <source>
        <dbReference type="ARBA" id="ARBA00022598"/>
    </source>
</evidence>
<comment type="function">
    <text evidence="6">Ligates lysine onto the cytidine present at position 34 of the AUA codon-specific tRNA(Ile) that contains the anticodon CAU, in an ATP-dependent manner. Cytidine is converted to lysidine, thus changing the amino acid specificity of the tRNA from methionine to isoleucine.</text>
</comment>
<dbReference type="RefSeq" id="WP_109534912.1">
    <property type="nucleotide sequence ID" value="NZ_QEYD01000013.1"/>
</dbReference>
<evidence type="ECO:0000256" key="4">
    <source>
        <dbReference type="ARBA" id="ARBA00022840"/>
    </source>
</evidence>
<evidence type="ECO:0000259" key="7">
    <source>
        <dbReference type="Pfam" id="PF01171"/>
    </source>
</evidence>
<dbReference type="InterPro" id="IPR011063">
    <property type="entry name" value="TilS/TtcA_N"/>
</dbReference>
<feature type="binding site" evidence="6">
    <location>
        <begin position="24"/>
        <end position="29"/>
    </location>
    <ligand>
        <name>ATP</name>
        <dbReference type="ChEBI" id="CHEBI:30616"/>
    </ligand>
</feature>
<evidence type="ECO:0000256" key="2">
    <source>
        <dbReference type="ARBA" id="ARBA00022694"/>
    </source>
</evidence>
<dbReference type="GO" id="GO:0032267">
    <property type="term" value="F:tRNA(Ile)-lysidine synthase activity"/>
    <property type="evidence" value="ECO:0007669"/>
    <property type="project" value="UniProtKB-EC"/>
</dbReference>
<accession>A0A2U2C599</accession>
<dbReference type="AlphaFoldDB" id="A0A2U2C599"/>
<dbReference type="InterPro" id="IPR014729">
    <property type="entry name" value="Rossmann-like_a/b/a_fold"/>
</dbReference>
<dbReference type="GO" id="GO:0005524">
    <property type="term" value="F:ATP binding"/>
    <property type="evidence" value="ECO:0007669"/>
    <property type="project" value="UniProtKB-UniRule"/>
</dbReference>
<dbReference type="OrthoDB" id="9807403at2"/>
<dbReference type="CDD" id="cd01992">
    <property type="entry name" value="TilS_N"/>
    <property type="match status" value="1"/>
</dbReference>
<keyword evidence="1 6" id="KW-0436">Ligase</keyword>
<dbReference type="NCBIfam" id="TIGR02432">
    <property type="entry name" value="lysidine_TilS_N"/>
    <property type="match status" value="1"/>
</dbReference>
<evidence type="ECO:0000256" key="3">
    <source>
        <dbReference type="ARBA" id="ARBA00022741"/>
    </source>
</evidence>
<name>A0A2U2C599_9RHOB</name>
<keyword evidence="6" id="KW-0963">Cytoplasm</keyword>
<comment type="similarity">
    <text evidence="6">Belongs to the tRNA(Ile)-lysidine synthase family.</text>
</comment>
<keyword evidence="2 6" id="KW-0819">tRNA processing</keyword>
<comment type="catalytic activity">
    <reaction evidence="5 6">
        <text>cytidine(34) in tRNA(Ile2) + L-lysine + ATP = lysidine(34) in tRNA(Ile2) + AMP + diphosphate + H(+)</text>
        <dbReference type="Rhea" id="RHEA:43744"/>
        <dbReference type="Rhea" id="RHEA-COMP:10625"/>
        <dbReference type="Rhea" id="RHEA-COMP:10670"/>
        <dbReference type="ChEBI" id="CHEBI:15378"/>
        <dbReference type="ChEBI" id="CHEBI:30616"/>
        <dbReference type="ChEBI" id="CHEBI:32551"/>
        <dbReference type="ChEBI" id="CHEBI:33019"/>
        <dbReference type="ChEBI" id="CHEBI:82748"/>
        <dbReference type="ChEBI" id="CHEBI:83665"/>
        <dbReference type="ChEBI" id="CHEBI:456215"/>
        <dbReference type="EC" id="6.3.4.19"/>
    </reaction>
</comment>
<evidence type="ECO:0000313" key="9">
    <source>
        <dbReference type="Proteomes" id="UP000244940"/>
    </source>
</evidence>
<dbReference type="EC" id="6.3.4.19" evidence="6"/>